<evidence type="ECO:0000313" key="4">
    <source>
        <dbReference type="Proteomes" id="UP000737018"/>
    </source>
</evidence>
<name>A0A8J4S2C6_9ROSI</name>
<protein>
    <recommendedName>
        <fullName evidence="5">Secreted protein</fullName>
    </recommendedName>
</protein>
<keyword evidence="2" id="KW-0732">Signal</keyword>
<proteinExistence type="predicted"/>
<organism evidence="3 4">
    <name type="scientific">Castanea mollissima</name>
    <name type="common">Chinese chestnut</name>
    <dbReference type="NCBI Taxonomy" id="60419"/>
    <lineage>
        <taxon>Eukaryota</taxon>
        <taxon>Viridiplantae</taxon>
        <taxon>Streptophyta</taxon>
        <taxon>Embryophyta</taxon>
        <taxon>Tracheophyta</taxon>
        <taxon>Spermatophyta</taxon>
        <taxon>Magnoliopsida</taxon>
        <taxon>eudicotyledons</taxon>
        <taxon>Gunneridae</taxon>
        <taxon>Pentapetalae</taxon>
        <taxon>rosids</taxon>
        <taxon>fabids</taxon>
        <taxon>Fagales</taxon>
        <taxon>Fagaceae</taxon>
        <taxon>Castanea</taxon>
    </lineage>
</organism>
<feature type="transmembrane region" description="Helical" evidence="1">
    <location>
        <begin position="119"/>
        <end position="139"/>
    </location>
</feature>
<dbReference type="Proteomes" id="UP000737018">
    <property type="component" value="Unassembled WGS sequence"/>
</dbReference>
<keyword evidence="1" id="KW-0472">Membrane</keyword>
<dbReference type="EMBL" id="JRKL02000105">
    <property type="protein sequence ID" value="KAF3975113.1"/>
    <property type="molecule type" value="Genomic_DNA"/>
</dbReference>
<keyword evidence="1" id="KW-0812">Transmembrane</keyword>
<evidence type="ECO:0008006" key="5">
    <source>
        <dbReference type="Google" id="ProtNLM"/>
    </source>
</evidence>
<keyword evidence="1" id="KW-1133">Transmembrane helix</keyword>
<sequence length="174" mass="19644">MCLGCFFSSCVWRLFFIFFWIPSTWETVLSTKSDWLQDCFAITSLKSIKGPGDASTQTFGTTAASDVANSKTSIFCSKMTSTLVNPSATFDCQQLFIFLLVLLLPQRLAFAPFRICVNLLVVSFGTNLFGTFSLLCLFLEPRCPHLCRDPEYDCSIWGHCLDCEFLLDNMEEVE</sequence>
<reference evidence="3" key="1">
    <citation type="submission" date="2020-03" db="EMBL/GenBank/DDBJ databases">
        <title>Castanea mollissima Vanexum genome sequencing.</title>
        <authorList>
            <person name="Staton M."/>
        </authorList>
    </citation>
    <scope>NUCLEOTIDE SEQUENCE</scope>
    <source>
        <tissue evidence="3">Leaf</tissue>
    </source>
</reference>
<keyword evidence="4" id="KW-1185">Reference proteome</keyword>
<evidence type="ECO:0000256" key="2">
    <source>
        <dbReference type="SAM" id="SignalP"/>
    </source>
</evidence>
<evidence type="ECO:0000256" key="1">
    <source>
        <dbReference type="SAM" id="Phobius"/>
    </source>
</evidence>
<accession>A0A8J4S2C6</accession>
<feature type="chain" id="PRO_5035185863" description="Secreted protein" evidence="2">
    <location>
        <begin position="31"/>
        <end position="174"/>
    </location>
</feature>
<feature type="signal peptide" evidence="2">
    <location>
        <begin position="1"/>
        <end position="30"/>
    </location>
</feature>
<gene>
    <name evidence="3" type="ORF">CMV_001607</name>
</gene>
<comment type="caution">
    <text evidence="3">The sequence shown here is derived from an EMBL/GenBank/DDBJ whole genome shotgun (WGS) entry which is preliminary data.</text>
</comment>
<dbReference type="AlphaFoldDB" id="A0A8J4S2C6"/>
<evidence type="ECO:0000313" key="3">
    <source>
        <dbReference type="EMBL" id="KAF3975113.1"/>
    </source>
</evidence>